<keyword evidence="4" id="KW-1185">Reference proteome</keyword>
<gene>
    <name evidence="3" type="ORF">G6F64_010042</name>
</gene>
<dbReference type="Gene3D" id="3.30.420.10">
    <property type="entry name" value="Ribonuclease H-like superfamily/Ribonuclease H"/>
    <property type="match status" value="1"/>
</dbReference>
<evidence type="ECO:0000256" key="1">
    <source>
        <dbReference type="SAM" id="Phobius"/>
    </source>
</evidence>
<evidence type="ECO:0000313" key="3">
    <source>
        <dbReference type="EMBL" id="KAG1303474.1"/>
    </source>
</evidence>
<reference evidence="3" key="1">
    <citation type="journal article" date="2020" name="Microb. Genom.">
        <title>Genetic diversity of clinical and environmental Mucorales isolates obtained from an investigation of mucormycosis cases among solid organ transplant recipients.</title>
        <authorList>
            <person name="Nguyen M.H."/>
            <person name="Kaul D."/>
            <person name="Muto C."/>
            <person name="Cheng S.J."/>
            <person name="Richter R.A."/>
            <person name="Bruno V.M."/>
            <person name="Liu G."/>
            <person name="Beyhan S."/>
            <person name="Sundermann A.J."/>
            <person name="Mounaud S."/>
            <person name="Pasculle A.W."/>
            <person name="Nierman W.C."/>
            <person name="Driscoll E."/>
            <person name="Cumbie R."/>
            <person name="Clancy C.J."/>
            <person name="Dupont C.L."/>
        </authorList>
    </citation>
    <scope>NUCLEOTIDE SEQUENCE</scope>
    <source>
        <strain evidence="3">GL11</strain>
    </source>
</reference>
<dbReference type="AlphaFoldDB" id="A0A9P6X2E4"/>
<accession>A0A9P6X2E4</accession>
<name>A0A9P6X2E4_RHIOR</name>
<feature type="domain" description="Tc1-like transposase DDE" evidence="2">
    <location>
        <begin position="10"/>
        <end position="51"/>
    </location>
</feature>
<proteinExistence type="predicted"/>
<dbReference type="Proteomes" id="UP000716291">
    <property type="component" value="Unassembled WGS sequence"/>
</dbReference>
<dbReference type="Pfam" id="PF13358">
    <property type="entry name" value="DDE_3"/>
    <property type="match status" value="1"/>
</dbReference>
<sequence>MDNSECIHGSYLAMDNAPIHKRADIQEMIKKRGYKYMYLLPYSPELNPLNNSGRLSRVNSRDMKLSKKKQYKIVLGKLVSKYLKVIFVVLLSILTHV</sequence>
<dbReference type="InterPro" id="IPR038717">
    <property type="entry name" value="Tc1-like_DDE_dom"/>
</dbReference>
<dbReference type="InterPro" id="IPR036397">
    <property type="entry name" value="RNaseH_sf"/>
</dbReference>
<feature type="transmembrane region" description="Helical" evidence="1">
    <location>
        <begin position="73"/>
        <end position="94"/>
    </location>
</feature>
<evidence type="ECO:0000313" key="4">
    <source>
        <dbReference type="Proteomes" id="UP000716291"/>
    </source>
</evidence>
<keyword evidence="1" id="KW-0472">Membrane</keyword>
<dbReference type="GO" id="GO:0003676">
    <property type="term" value="F:nucleic acid binding"/>
    <property type="evidence" value="ECO:0007669"/>
    <property type="project" value="InterPro"/>
</dbReference>
<comment type="caution">
    <text evidence="3">The sequence shown here is derived from an EMBL/GenBank/DDBJ whole genome shotgun (WGS) entry which is preliminary data.</text>
</comment>
<protein>
    <recommendedName>
        <fullName evidence="2">Tc1-like transposase DDE domain-containing protein</fullName>
    </recommendedName>
</protein>
<keyword evidence="1" id="KW-0812">Transmembrane</keyword>
<keyword evidence="1" id="KW-1133">Transmembrane helix</keyword>
<organism evidence="3 4">
    <name type="scientific">Rhizopus oryzae</name>
    <name type="common">Mucormycosis agent</name>
    <name type="synonym">Rhizopus arrhizus var. delemar</name>
    <dbReference type="NCBI Taxonomy" id="64495"/>
    <lineage>
        <taxon>Eukaryota</taxon>
        <taxon>Fungi</taxon>
        <taxon>Fungi incertae sedis</taxon>
        <taxon>Mucoromycota</taxon>
        <taxon>Mucoromycotina</taxon>
        <taxon>Mucoromycetes</taxon>
        <taxon>Mucorales</taxon>
        <taxon>Mucorineae</taxon>
        <taxon>Rhizopodaceae</taxon>
        <taxon>Rhizopus</taxon>
    </lineage>
</organism>
<dbReference type="EMBL" id="JAANQT010001968">
    <property type="protein sequence ID" value="KAG1303474.1"/>
    <property type="molecule type" value="Genomic_DNA"/>
</dbReference>
<evidence type="ECO:0000259" key="2">
    <source>
        <dbReference type="Pfam" id="PF13358"/>
    </source>
</evidence>